<evidence type="ECO:0000313" key="6">
    <source>
        <dbReference type="EMBL" id="KIW87482.1"/>
    </source>
</evidence>
<keyword evidence="7" id="KW-1185">Reference proteome</keyword>
<dbReference type="GeneID" id="27704733"/>
<evidence type="ECO:0000256" key="2">
    <source>
        <dbReference type="ARBA" id="ARBA00005466"/>
    </source>
</evidence>
<keyword evidence="5" id="KW-0560">Oxidoreductase</keyword>
<dbReference type="InterPro" id="IPR050416">
    <property type="entry name" value="FAD-linked_Oxidoreductase"/>
</dbReference>
<dbReference type="SUPFAM" id="SSF56176">
    <property type="entry name" value="FAD-binding/transporter-associated domain-like"/>
    <property type="match status" value="1"/>
</dbReference>
<name>A0A0D2FLB1_CLAB1</name>
<proteinExistence type="inferred from homology"/>
<comment type="similarity">
    <text evidence="2">Belongs to the oxygen-dependent FAD-linked oxidoreductase family.</text>
</comment>
<dbReference type="GO" id="GO:0050660">
    <property type="term" value="F:flavin adenine dinucleotide binding"/>
    <property type="evidence" value="ECO:0007669"/>
    <property type="project" value="InterPro"/>
</dbReference>
<dbReference type="Gene3D" id="3.40.462.20">
    <property type="match status" value="1"/>
</dbReference>
<dbReference type="Proteomes" id="UP000053789">
    <property type="component" value="Unassembled WGS sequence"/>
</dbReference>
<dbReference type="OrthoDB" id="407275at2759"/>
<gene>
    <name evidence="6" type="ORF">Z519_11805</name>
</gene>
<dbReference type="Gene3D" id="3.30.465.10">
    <property type="match status" value="1"/>
</dbReference>
<organism evidence="6 7">
    <name type="scientific">Cladophialophora bantiana (strain ATCC 10958 / CBS 173.52 / CDC B-1940 / NIH 8579)</name>
    <name type="common">Xylohypha bantiana</name>
    <dbReference type="NCBI Taxonomy" id="1442370"/>
    <lineage>
        <taxon>Eukaryota</taxon>
        <taxon>Fungi</taxon>
        <taxon>Dikarya</taxon>
        <taxon>Ascomycota</taxon>
        <taxon>Pezizomycotina</taxon>
        <taxon>Eurotiomycetes</taxon>
        <taxon>Chaetothyriomycetidae</taxon>
        <taxon>Chaetothyriales</taxon>
        <taxon>Herpotrichiellaceae</taxon>
        <taxon>Cladophialophora</taxon>
    </lineage>
</organism>
<dbReference type="GO" id="GO:0016491">
    <property type="term" value="F:oxidoreductase activity"/>
    <property type="evidence" value="ECO:0007669"/>
    <property type="project" value="UniProtKB-KW"/>
</dbReference>
<dbReference type="InterPro" id="IPR016169">
    <property type="entry name" value="FAD-bd_PCMH_sub2"/>
</dbReference>
<dbReference type="PANTHER" id="PTHR42973">
    <property type="entry name" value="BINDING OXIDOREDUCTASE, PUTATIVE (AFU_ORTHOLOGUE AFUA_1G17690)-RELATED"/>
    <property type="match status" value="1"/>
</dbReference>
<evidence type="ECO:0000313" key="7">
    <source>
        <dbReference type="Proteomes" id="UP000053789"/>
    </source>
</evidence>
<keyword evidence="3" id="KW-0285">Flavoprotein</keyword>
<keyword evidence="4" id="KW-0274">FAD</keyword>
<reference evidence="6" key="1">
    <citation type="submission" date="2015-01" db="EMBL/GenBank/DDBJ databases">
        <title>The Genome Sequence of Cladophialophora bantiana CBS 173.52.</title>
        <authorList>
            <consortium name="The Broad Institute Genomics Platform"/>
            <person name="Cuomo C."/>
            <person name="de Hoog S."/>
            <person name="Gorbushina A."/>
            <person name="Stielow B."/>
            <person name="Teixiera M."/>
            <person name="Abouelleil A."/>
            <person name="Chapman S.B."/>
            <person name="Priest M."/>
            <person name="Young S.K."/>
            <person name="Wortman J."/>
            <person name="Nusbaum C."/>
            <person name="Birren B."/>
        </authorList>
    </citation>
    <scope>NUCLEOTIDE SEQUENCE [LARGE SCALE GENOMIC DNA]</scope>
    <source>
        <strain evidence="6">CBS 173.52</strain>
    </source>
</reference>
<dbReference type="HOGENOM" id="CLU_1077704_0_0_1"/>
<evidence type="ECO:0008006" key="8">
    <source>
        <dbReference type="Google" id="ProtNLM"/>
    </source>
</evidence>
<dbReference type="PANTHER" id="PTHR42973:SF39">
    <property type="entry name" value="FAD-BINDING PCMH-TYPE DOMAIN-CONTAINING PROTEIN"/>
    <property type="match status" value="1"/>
</dbReference>
<dbReference type="EMBL" id="KN847003">
    <property type="protein sequence ID" value="KIW87482.1"/>
    <property type="molecule type" value="Genomic_DNA"/>
</dbReference>
<comment type="cofactor">
    <cofactor evidence="1">
        <name>FAD</name>
        <dbReference type="ChEBI" id="CHEBI:57692"/>
    </cofactor>
</comment>
<accession>A0A0D2FLB1</accession>
<evidence type="ECO:0000256" key="3">
    <source>
        <dbReference type="ARBA" id="ARBA00022630"/>
    </source>
</evidence>
<dbReference type="InterPro" id="IPR036318">
    <property type="entry name" value="FAD-bd_PCMH-like_sf"/>
</dbReference>
<evidence type="ECO:0000256" key="4">
    <source>
        <dbReference type="ARBA" id="ARBA00022827"/>
    </source>
</evidence>
<dbReference type="AlphaFoldDB" id="A0A0D2FLB1"/>
<evidence type="ECO:0000256" key="1">
    <source>
        <dbReference type="ARBA" id="ARBA00001974"/>
    </source>
</evidence>
<evidence type="ECO:0000256" key="5">
    <source>
        <dbReference type="ARBA" id="ARBA00023002"/>
    </source>
</evidence>
<dbReference type="RefSeq" id="XP_016614151.1">
    <property type="nucleotide sequence ID" value="XM_016769515.1"/>
</dbReference>
<protein>
    <recommendedName>
        <fullName evidence="8">Berberine/berberine-like domain-containing protein</fullName>
    </recommendedName>
</protein>
<sequence>MGCDTVREFTIVTAEGDERDDPKRDKGKLFWALRGAGGGNFGVVVEMKLALKKLKSNVVVAGQYTWFPERQAIDLFMTTMNSFYTRSSPDEMTLDSTWLCDLSNVRTDLDVRFLVYYNGGRGAFNKVIDDWTISNDPSQHAELKKQLKRRSLQEISSRFLHETLAAQWIEETKKYFPTNRSYQIYTSFVFKHAQGSIERITRIIRDEMRAPGAICRRDRHSAGYLYSFWWCGKPEAKEGHGLPLAWLHLFHIHHDPGG</sequence>